<dbReference type="SUPFAM" id="SSF48576">
    <property type="entry name" value="Terpenoid synthases"/>
    <property type="match status" value="1"/>
</dbReference>
<reference evidence="1" key="2">
    <citation type="submission" date="2019-04" db="EMBL/GenBank/DDBJ databases">
        <title>Friends and foes A comparative genomics studyof 23 Aspergillus species from section Flavi.</title>
        <authorList>
            <consortium name="DOE Joint Genome Institute"/>
            <person name="Kjaerbolling I."/>
            <person name="Vesth T."/>
            <person name="Frisvad J.C."/>
            <person name="Nybo J.L."/>
            <person name="Theobald S."/>
            <person name="Kildgaard S."/>
            <person name="Isbrandt T."/>
            <person name="Kuo A."/>
            <person name="Sato A."/>
            <person name="Lyhne E.K."/>
            <person name="Kogle M.E."/>
            <person name="Wiebenga A."/>
            <person name="Kun R.S."/>
            <person name="Lubbers R.J."/>
            <person name="Makela M.R."/>
            <person name="Barry K."/>
            <person name="Chovatia M."/>
            <person name="Clum A."/>
            <person name="Daum C."/>
            <person name="Haridas S."/>
            <person name="He G."/>
            <person name="LaButti K."/>
            <person name="Lipzen A."/>
            <person name="Mondo S."/>
            <person name="Riley R."/>
            <person name="Salamov A."/>
            <person name="Simmons B.A."/>
            <person name="Magnuson J.K."/>
            <person name="Henrissat B."/>
            <person name="Mortensen U.H."/>
            <person name="Larsen T.O."/>
            <person name="Devries R.P."/>
            <person name="Grigoriev I.V."/>
            <person name="Machida M."/>
            <person name="Baker S.E."/>
            <person name="Andersen M.R."/>
        </authorList>
    </citation>
    <scope>NUCLEOTIDE SEQUENCE [LARGE SCALE GENOMIC DNA]</scope>
    <source>
        <strain evidence="1">IBT 14317</strain>
    </source>
</reference>
<dbReference type="Gene3D" id="1.10.600.10">
    <property type="entry name" value="Farnesyl Diphosphate Synthase"/>
    <property type="match status" value="1"/>
</dbReference>
<proteinExistence type="predicted"/>
<name>A0A5N7BXG9_PETAA</name>
<dbReference type="Proteomes" id="UP000326877">
    <property type="component" value="Unassembled WGS sequence"/>
</dbReference>
<dbReference type="EMBL" id="ML735311">
    <property type="protein sequence ID" value="KAE8386459.1"/>
    <property type="molecule type" value="Genomic_DNA"/>
</dbReference>
<organism evidence="1">
    <name type="scientific">Petromyces alliaceus</name>
    <name type="common">Aspergillus alliaceus</name>
    <dbReference type="NCBI Taxonomy" id="209559"/>
    <lineage>
        <taxon>Eukaryota</taxon>
        <taxon>Fungi</taxon>
        <taxon>Dikarya</taxon>
        <taxon>Ascomycota</taxon>
        <taxon>Pezizomycotina</taxon>
        <taxon>Eurotiomycetes</taxon>
        <taxon>Eurotiomycetidae</taxon>
        <taxon>Eurotiales</taxon>
        <taxon>Aspergillaceae</taxon>
        <taxon>Aspergillus</taxon>
        <taxon>Aspergillus subgen. Circumdati</taxon>
    </lineage>
</organism>
<dbReference type="Pfam" id="PF19086">
    <property type="entry name" value="Terpene_syn_C_2"/>
    <property type="match status" value="1"/>
</dbReference>
<gene>
    <name evidence="1" type="ORF">BDV23DRAFT_196406</name>
    <name evidence="2" type="ORF">ETB97_004372</name>
</gene>
<evidence type="ECO:0000313" key="1">
    <source>
        <dbReference type="EMBL" id="KAE8386459.1"/>
    </source>
</evidence>
<keyword evidence="3" id="KW-1185">Reference proteome</keyword>
<dbReference type="OrthoDB" id="6921389at2759"/>
<evidence type="ECO:0000313" key="3">
    <source>
        <dbReference type="Proteomes" id="UP000541154"/>
    </source>
</evidence>
<accession>A0A5N7BXG9</accession>
<dbReference type="EMBL" id="SPNV01000205">
    <property type="protein sequence ID" value="KAF5858434.1"/>
    <property type="molecule type" value="Genomic_DNA"/>
</dbReference>
<sequence length="316" mass="36085">MMEETWNLIDAFEVSEHFSRFPAGIAHNSAEVVAALRKVIEFSCSPGSKEEKKAITRHLTADNEPFAICHCTAIPERLVILSSIIELAWINDDVTEELDHKTACEKHEILKRAMDLEKLLKGHPGRFNPRETLFGLLVQKAAVIDPNSAPKVVEVLSHYLDTFDSSDEEFTRMEDYNPYRVGNCGYWISSFFIRWGMGLTLTDAEYESIREFDFSMGIILGLTNDYFSWHVEKDQDTDRVRNAVRVLMKEYGVLDTVARTLLRGMIVDEEEKACRLKEKILASSPSLAIVEYIKAIELYVGGSCYWHATAPRYKTE</sequence>
<dbReference type="Proteomes" id="UP000541154">
    <property type="component" value="Unassembled WGS sequence"/>
</dbReference>
<reference evidence="2 3" key="1">
    <citation type="submission" date="2019-04" db="EMBL/GenBank/DDBJ databases">
        <title>Aspergillus burnettii sp. nov., novel species from soil in southeast Queensland.</title>
        <authorList>
            <person name="Gilchrist C.L.M."/>
            <person name="Pitt J.I."/>
            <person name="Lange L."/>
            <person name="Lacey H.J."/>
            <person name="Vuong D."/>
            <person name="Midgley D.J."/>
            <person name="Greenfield P."/>
            <person name="Bradbury M."/>
            <person name="Lacey E."/>
            <person name="Busk P.K."/>
            <person name="Pilgaard B."/>
            <person name="Chooi Y.H."/>
            <person name="Piggott A.M."/>
        </authorList>
    </citation>
    <scope>NUCLEOTIDE SEQUENCE [LARGE SCALE GENOMIC DNA]</scope>
    <source>
        <strain evidence="2 3">FRR 5400</strain>
    </source>
</reference>
<dbReference type="InterPro" id="IPR008949">
    <property type="entry name" value="Isoprenoid_synthase_dom_sf"/>
</dbReference>
<protein>
    <submittedName>
        <fullName evidence="1">Isoprenoid synthase domain-containing protein</fullName>
    </submittedName>
</protein>
<accession>A0A8H6E3V8</accession>
<dbReference type="AlphaFoldDB" id="A0A5N7BXG9"/>
<evidence type="ECO:0000313" key="2">
    <source>
        <dbReference type="EMBL" id="KAF5858434.1"/>
    </source>
</evidence>